<comment type="caution">
    <text evidence="2">The sequence shown here is derived from an EMBL/GenBank/DDBJ whole genome shotgun (WGS) entry which is preliminary data.</text>
</comment>
<dbReference type="GO" id="GO:0019901">
    <property type="term" value="F:protein kinase binding"/>
    <property type="evidence" value="ECO:0007669"/>
    <property type="project" value="InterPro"/>
</dbReference>
<dbReference type="PANTHER" id="PTHR15615:SF27">
    <property type="entry name" value="PHO85 CYCLIN CLG1"/>
    <property type="match status" value="1"/>
</dbReference>
<organism evidence="2 3">
    <name type="scientific">Neocallimastix californiae</name>
    <dbReference type="NCBI Taxonomy" id="1754190"/>
    <lineage>
        <taxon>Eukaryota</taxon>
        <taxon>Fungi</taxon>
        <taxon>Fungi incertae sedis</taxon>
        <taxon>Chytridiomycota</taxon>
        <taxon>Chytridiomycota incertae sedis</taxon>
        <taxon>Neocallimastigomycetes</taxon>
        <taxon>Neocallimastigales</taxon>
        <taxon>Neocallimastigaceae</taxon>
        <taxon>Neocallimastix</taxon>
    </lineage>
</organism>
<dbReference type="Proteomes" id="UP000193920">
    <property type="component" value="Unassembled WGS sequence"/>
</dbReference>
<dbReference type="OrthoDB" id="286814at2759"/>
<dbReference type="AlphaFoldDB" id="A0A1Y1ZSA5"/>
<sequence>MTLLQQDYLEPLLKYQKNRCFEEENSNETEYSYLRLLPDMSEGLIGLCMGDIMGILLSVDATRTLSLQQQQILKTFIETLLRTSKSSLSIFKLSILYLYKLNKKIRDPSVLNAFKINLIEKDITSMEAMEQSELLFVVILMLAFKYTEDHCYYISAWSKATGIPSETIHKLEVIILNILDHNLFVSQERFESFSKRIIQKINKLKIDLLQSVKISYASSNYSSSSEEENNSCDPLRCRKCCCKRKQESIVMDSSAKKRRLVLSNLTNDATTRYCEADNASKFYTLPTTLYDYYKNRNNGVLMKQQPLTPPTPTQFTNSNTNSYNNNNNININNINNININTNIIKQNVPSINNTLLQVDSMIIPSTPPTSQTSIFEDLEREEEIKNSETNLNDEFEEEEEDDDEDEDEVEDEVELTKTQPASRMAFILNPDENKIQLDCGENNIQKIHSEMKTYHYHNQSPTHHKSNYAYDNLKKVNLLNTKIEKSSRMAPSIVLPNTSPVADVASVFPSLSILSHKSYSNDSSPIEDTNNRNKSMGLKSLLSENTFKPSMNAFVIGNSEEDDKRSESLMKSDYITVHNDGTNNENSIISNTNCPYLNKFYSLSNDEIEKQKLLLSIYNCYAMRNIRHYQI</sequence>
<dbReference type="GO" id="GO:0016538">
    <property type="term" value="F:cyclin-dependent protein serine/threonine kinase regulator activity"/>
    <property type="evidence" value="ECO:0007669"/>
    <property type="project" value="TreeGrafter"/>
</dbReference>
<evidence type="ECO:0008006" key="4">
    <source>
        <dbReference type="Google" id="ProtNLM"/>
    </source>
</evidence>
<name>A0A1Y1ZSA5_9FUNG</name>
<evidence type="ECO:0000313" key="3">
    <source>
        <dbReference type="Proteomes" id="UP000193920"/>
    </source>
</evidence>
<evidence type="ECO:0000313" key="2">
    <source>
        <dbReference type="EMBL" id="ORY13116.1"/>
    </source>
</evidence>
<dbReference type="GO" id="GO:0000307">
    <property type="term" value="C:cyclin-dependent protein kinase holoenzyme complex"/>
    <property type="evidence" value="ECO:0007669"/>
    <property type="project" value="TreeGrafter"/>
</dbReference>
<dbReference type="PANTHER" id="PTHR15615">
    <property type="match status" value="1"/>
</dbReference>
<dbReference type="EMBL" id="MCOG01000364">
    <property type="protein sequence ID" value="ORY13116.1"/>
    <property type="molecule type" value="Genomic_DNA"/>
</dbReference>
<dbReference type="STRING" id="1754190.A0A1Y1ZSA5"/>
<feature type="compositionally biased region" description="Acidic residues" evidence="1">
    <location>
        <begin position="391"/>
        <end position="413"/>
    </location>
</feature>
<protein>
    <recommendedName>
        <fullName evidence="4">Cyclin N-terminal domain-containing protein</fullName>
    </recommendedName>
</protein>
<gene>
    <name evidence="2" type="ORF">LY90DRAFT_708678</name>
</gene>
<evidence type="ECO:0000256" key="1">
    <source>
        <dbReference type="SAM" id="MobiDB-lite"/>
    </source>
</evidence>
<reference evidence="2 3" key="1">
    <citation type="submission" date="2016-08" db="EMBL/GenBank/DDBJ databases">
        <title>A Parts List for Fungal Cellulosomes Revealed by Comparative Genomics.</title>
        <authorList>
            <consortium name="DOE Joint Genome Institute"/>
            <person name="Haitjema C.H."/>
            <person name="Gilmore S.P."/>
            <person name="Henske J.K."/>
            <person name="Solomon K.V."/>
            <person name="De Groot R."/>
            <person name="Kuo A."/>
            <person name="Mondo S.J."/>
            <person name="Salamov A.A."/>
            <person name="Labutti K."/>
            <person name="Zhao Z."/>
            <person name="Chiniquy J."/>
            <person name="Barry K."/>
            <person name="Brewer H.M."/>
            <person name="Purvine S.O."/>
            <person name="Wright A.T."/>
            <person name="Boxma B."/>
            <person name="Van Alen T."/>
            <person name="Hackstein J.H."/>
            <person name="Baker S.E."/>
            <person name="Grigoriev I.V."/>
            <person name="O'Malley M.A."/>
        </authorList>
    </citation>
    <scope>NUCLEOTIDE SEQUENCE [LARGE SCALE GENOMIC DNA]</scope>
    <source>
        <strain evidence="2 3">G1</strain>
    </source>
</reference>
<accession>A0A1Y1ZSA5</accession>
<feature type="region of interest" description="Disordered" evidence="1">
    <location>
        <begin position="383"/>
        <end position="416"/>
    </location>
</feature>
<dbReference type="Gene3D" id="1.10.472.10">
    <property type="entry name" value="Cyclin-like"/>
    <property type="match status" value="1"/>
</dbReference>
<dbReference type="GO" id="GO:0005634">
    <property type="term" value="C:nucleus"/>
    <property type="evidence" value="ECO:0007669"/>
    <property type="project" value="TreeGrafter"/>
</dbReference>
<dbReference type="InterPro" id="IPR013922">
    <property type="entry name" value="Cyclin_PHO80-like"/>
</dbReference>
<proteinExistence type="predicted"/>
<dbReference type="CDD" id="cd20557">
    <property type="entry name" value="CYCLIN_ScPCL1-like"/>
    <property type="match status" value="1"/>
</dbReference>
<keyword evidence="3" id="KW-1185">Reference proteome</keyword>